<keyword evidence="2" id="KW-1185">Reference proteome</keyword>
<proteinExistence type="predicted"/>
<dbReference type="AlphaFoldDB" id="A0A9Q0G0L1"/>
<accession>A0A9Q0G0L1</accession>
<reference evidence="1" key="2">
    <citation type="journal article" date="2023" name="Plants (Basel)">
        <title>Annotation of the Turnera subulata (Passifloraceae) Draft Genome Reveals the S-Locus Evolved after the Divergence of Turneroideae from Passifloroideae in a Stepwise Manner.</title>
        <authorList>
            <person name="Henning P.M."/>
            <person name="Roalson E.H."/>
            <person name="Mir W."/>
            <person name="McCubbin A.G."/>
            <person name="Shore J.S."/>
        </authorList>
    </citation>
    <scope>NUCLEOTIDE SEQUENCE</scope>
    <source>
        <strain evidence="1">F60SS</strain>
    </source>
</reference>
<dbReference type="Proteomes" id="UP001141552">
    <property type="component" value="Unassembled WGS sequence"/>
</dbReference>
<gene>
    <name evidence="1" type="ORF">Tsubulata_033434</name>
</gene>
<organism evidence="1 2">
    <name type="scientific">Turnera subulata</name>
    <dbReference type="NCBI Taxonomy" id="218843"/>
    <lineage>
        <taxon>Eukaryota</taxon>
        <taxon>Viridiplantae</taxon>
        <taxon>Streptophyta</taxon>
        <taxon>Embryophyta</taxon>
        <taxon>Tracheophyta</taxon>
        <taxon>Spermatophyta</taxon>
        <taxon>Magnoliopsida</taxon>
        <taxon>eudicotyledons</taxon>
        <taxon>Gunneridae</taxon>
        <taxon>Pentapetalae</taxon>
        <taxon>rosids</taxon>
        <taxon>fabids</taxon>
        <taxon>Malpighiales</taxon>
        <taxon>Passifloraceae</taxon>
        <taxon>Turnera</taxon>
    </lineage>
</organism>
<evidence type="ECO:0000313" key="2">
    <source>
        <dbReference type="Proteomes" id="UP001141552"/>
    </source>
</evidence>
<reference evidence="1" key="1">
    <citation type="submission" date="2022-02" db="EMBL/GenBank/DDBJ databases">
        <authorList>
            <person name="Henning P.M."/>
            <person name="McCubbin A.G."/>
            <person name="Shore J.S."/>
        </authorList>
    </citation>
    <scope>NUCLEOTIDE SEQUENCE</scope>
    <source>
        <strain evidence="1">F60SS</strain>
        <tissue evidence="1">Leaves</tissue>
    </source>
</reference>
<dbReference type="EMBL" id="JAKUCV010002788">
    <property type="protein sequence ID" value="KAJ4841398.1"/>
    <property type="molecule type" value="Genomic_DNA"/>
</dbReference>
<comment type="caution">
    <text evidence="1">The sequence shown here is derived from an EMBL/GenBank/DDBJ whole genome shotgun (WGS) entry which is preliminary data.</text>
</comment>
<feature type="non-terminal residue" evidence="1">
    <location>
        <position position="1"/>
    </location>
</feature>
<sequence>KPFFLWVLSLAFVTSLFLLLLALILTISSFLCSSLRSPPRLSPLSLSHCSTVLYLAFNKDRDGENYQDGFLHNDSLDSCALPRTSNRVADELARMANFLLMRIWSLLGEDCAPFNL</sequence>
<name>A0A9Q0G0L1_9ROSI</name>
<evidence type="ECO:0000313" key="1">
    <source>
        <dbReference type="EMBL" id="KAJ4841398.1"/>
    </source>
</evidence>
<protein>
    <submittedName>
        <fullName evidence="1">Uncharacterized protein</fullName>
    </submittedName>
</protein>